<organism evidence="5 6">
    <name type="scientific">Cyprinodon variegatus</name>
    <name type="common">Sheepshead minnow</name>
    <dbReference type="NCBI Taxonomy" id="28743"/>
    <lineage>
        <taxon>Eukaryota</taxon>
        <taxon>Metazoa</taxon>
        <taxon>Chordata</taxon>
        <taxon>Craniata</taxon>
        <taxon>Vertebrata</taxon>
        <taxon>Euteleostomi</taxon>
        <taxon>Actinopterygii</taxon>
        <taxon>Neopterygii</taxon>
        <taxon>Teleostei</taxon>
        <taxon>Neoteleostei</taxon>
        <taxon>Acanthomorphata</taxon>
        <taxon>Ovalentaria</taxon>
        <taxon>Atherinomorphae</taxon>
        <taxon>Cyprinodontiformes</taxon>
        <taxon>Cyprinodontidae</taxon>
        <taxon>Cyprinodon</taxon>
    </lineage>
</organism>
<accession>A0A3Q2E406</accession>
<reference evidence="5" key="2">
    <citation type="submission" date="2025-09" db="UniProtKB">
        <authorList>
            <consortium name="Ensembl"/>
        </authorList>
    </citation>
    <scope>IDENTIFICATION</scope>
</reference>
<feature type="domain" description="Ig-like" evidence="4">
    <location>
        <begin position="6"/>
        <end position="128"/>
    </location>
</feature>
<dbReference type="GO" id="GO:0050852">
    <property type="term" value="P:T cell receptor signaling pathway"/>
    <property type="evidence" value="ECO:0007669"/>
    <property type="project" value="TreeGrafter"/>
</dbReference>
<comment type="subcellular location">
    <subcellularLocation>
        <location evidence="1">Membrane</location>
    </subcellularLocation>
</comment>
<dbReference type="GeneTree" id="ENSGT00940000169709"/>
<dbReference type="SMART" id="SM00406">
    <property type="entry name" value="IGv"/>
    <property type="match status" value="1"/>
</dbReference>
<dbReference type="InterPro" id="IPR050504">
    <property type="entry name" value="IgSF_BTN/MOG"/>
</dbReference>
<dbReference type="SMART" id="SM00409">
    <property type="entry name" value="IG"/>
    <property type="match status" value="1"/>
</dbReference>
<dbReference type="AlphaFoldDB" id="A0A3Q2E406"/>
<dbReference type="Gene3D" id="2.60.40.10">
    <property type="entry name" value="Immunoglobulins"/>
    <property type="match status" value="1"/>
</dbReference>
<dbReference type="PANTHER" id="PTHR24100">
    <property type="entry name" value="BUTYROPHILIN"/>
    <property type="match status" value="1"/>
</dbReference>
<dbReference type="Pfam" id="PF07686">
    <property type="entry name" value="V-set"/>
    <property type="match status" value="1"/>
</dbReference>
<keyword evidence="6" id="KW-1185">Reference proteome</keyword>
<evidence type="ECO:0000313" key="6">
    <source>
        <dbReference type="Proteomes" id="UP000265020"/>
    </source>
</evidence>
<dbReference type="Proteomes" id="UP000265020">
    <property type="component" value="Unassembled WGS sequence"/>
</dbReference>
<dbReference type="SUPFAM" id="SSF48726">
    <property type="entry name" value="Immunoglobulin"/>
    <property type="match status" value="1"/>
</dbReference>
<dbReference type="PROSITE" id="PS50835">
    <property type="entry name" value="IG_LIKE"/>
    <property type="match status" value="1"/>
</dbReference>
<keyword evidence="3" id="KW-0393">Immunoglobulin domain</keyword>
<sequence>MVPGSPCSCVRSLWILHILNRVRARYPRNITAEPGQNVSLPCRAPDSNPIIGVEWSRSDLGSENIFLFRNDQIDLEHQHLSFKNRVDLQESQLKVGDMSLFLRNVTTEDKGTYECLFIQTETNRRKVTSLLINLDVVSPPGEFRL</sequence>
<name>A0A3Q2E406_CYPVA</name>
<dbReference type="GO" id="GO:0001817">
    <property type="term" value="P:regulation of cytokine production"/>
    <property type="evidence" value="ECO:0007669"/>
    <property type="project" value="TreeGrafter"/>
</dbReference>
<evidence type="ECO:0000256" key="2">
    <source>
        <dbReference type="ARBA" id="ARBA00023136"/>
    </source>
</evidence>
<dbReference type="OMA" id="RARYPRN"/>
<dbReference type="GO" id="GO:0005102">
    <property type="term" value="F:signaling receptor binding"/>
    <property type="evidence" value="ECO:0007669"/>
    <property type="project" value="TreeGrafter"/>
</dbReference>
<evidence type="ECO:0000259" key="4">
    <source>
        <dbReference type="PROSITE" id="PS50835"/>
    </source>
</evidence>
<dbReference type="InterPro" id="IPR007110">
    <property type="entry name" value="Ig-like_dom"/>
</dbReference>
<evidence type="ECO:0000256" key="1">
    <source>
        <dbReference type="ARBA" id="ARBA00004370"/>
    </source>
</evidence>
<dbReference type="InterPro" id="IPR013783">
    <property type="entry name" value="Ig-like_fold"/>
</dbReference>
<dbReference type="Ensembl" id="ENSCVAT00000017421.1">
    <property type="protein sequence ID" value="ENSCVAP00000026897.1"/>
    <property type="gene ID" value="ENSCVAG00000012811.1"/>
</dbReference>
<evidence type="ECO:0000313" key="5">
    <source>
        <dbReference type="Ensembl" id="ENSCVAP00000026897.1"/>
    </source>
</evidence>
<dbReference type="PANTHER" id="PTHR24100:SF151">
    <property type="entry name" value="ICOS LIGAND"/>
    <property type="match status" value="1"/>
</dbReference>
<proteinExistence type="predicted"/>
<keyword evidence="2" id="KW-0472">Membrane</keyword>
<protein>
    <recommendedName>
        <fullName evidence="4">Ig-like domain-containing protein</fullName>
    </recommendedName>
</protein>
<reference evidence="5" key="1">
    <citation type="submission" date="2025-08" db="UniProtKB">
        <authorList>
            <consortium name="Ensembl"/>
        </authorList>
    </citation>
    <scope>IDENTIFICATION</scope>
</reference>
<evidence type="ECO:0000256" key="3">
    <source>
        <dbReference type="ARBA" id="ARBA00023319"/>
    </source>
</evidence>
<dbReference type="InterPro" id="IPR013106">
    <property type="entry name" value="Ig_V-set"/>
</dbReference>
<dbReference type="InterPro" id="IPR003599">
    <property type="entry name" value="Ig_sub"/>
</dbReference>
<dbReference type="GO" id="GO:0009897">
    <property type="term" value="C:external side of plasma membrane"/>
    <property type="evidence" value="ECO:0007669"/>
    <property type="project" value="TreeGrafter"/>
</dbReference>
<dbReference type="InterPro" id="IPR036179">
    <property type="entry name" value="Ig-like_dom_sf"/>
</dbReference>